<dbReference type="InterPro" id="IPR021782">
    <property type="entry name" value="DUF3347"/>
</dbReference>
<evidence type="ECO:0000259" key="2">
    <source>
        <dbReference type="Pfam" id="PF11827"/>
    </source>
</evidence>
<dbReference type="KEGG" id="pej:FYC62_03555"/>
<dbReference type="EMBL" id="CP043329">
    <property type="protein sequence ID" value="QEK50847.1"/>
    <property type="molecule type" value="Genomic_DNA"/>
</dbReference>
<protein>
    <submittedName>
        <fullName evidence="3">DUF3347 domain-containing protein</fullName>
    </submittedName>
</protein>
<proteinExistence type="predicted"/>
<dbReference type="AlphaFoldDB" id="A0A5C0VFM9"/>
<keyword evidence="4" id="KW-1185">Reference proteome</keyword>
<feature type="signal peptide" evidence="1">
    <location>
        <begin position="1"/>
        <end position="22"/>
    </location>
</feature>
<evidence type="ECO:0000256" key="1">
    <source>
        <dbReference type="SAM" id="SignalP"/>
    </source>
</evidence>
<dbReference type="PROSITE" id="PS51257">
    <property type="entry name" value="PROKAR_LIPOPROTEIN"/>
    <property type="match status" value="1"/>
</dbReference>
<organism evidence="3 4">
    <name type="scientific">Pedobacter aquae</name>
    <dbReference type="NCBI Taxonomy" id="2605747"/>
    <lineage>
        <taxon>Bacteria</taxon>
        <taxon>Pseudomonadati</taxon>
        <taxon>Bacteroidota</taxon>
        <taxon>Sphingobacteriia</taxon>
        <taxon>Sphingobacteriales</taxon>
        <taxon>Sphingobacteriaceae</taxon>
        <taxon>Pedobacter</taxon>
    </lineage>
</organism>
<name>A0A5C0VFM9_9SPHI</name>
<dbReference type="Pfam" id="PF11827">
    <property type="entry name" value="DUF3347"/>
    <property type="match status" value="1"/>
</dbReference>
<feature type="chain" id="PRO_5022951886" evidence="1">
    <location>
        <begin position="23"/>
        <end position="173"/>
    </location>
</feature>
<accession>A0A5C0VFM9</accession>
<dbReference type="Proteomes" id="UP000323653">
    <property type="component" value="Chromosome"/>
</dbReference>
<keyword evidence="1" id="KW-0732">Signal</keyword>
<dbReference type="RefSeq" id="WP_149073940.1">
    <property type="nucleotide sequence ID" value="NZ_CP043329.1"/>
</dbReference>
<gene>
    <name evidence="3" type="ORF">FYC62_03555</name>
</gene>
<sequence>MRKIYIHTVLCAALLASYGCNNQQSGTETKDSTAVTAEASTPVTFKDSKADSIYQGYISLKNALVANNEEDAKKASASLEGILKTTNDSLAVQAGKISTAATVADKRLAFNDFTENILKEIRTQVSGGTIYKQHCPMANDGKGGFWLASEKEIKNPYYGEAMLSCGTVEEEIK</sequence>
<evidence type="ECO:0000313" key="3">
    <source>
        <dbReference type="EMBL" id="QEK50847.1"/>
    </source>
</evidence>
<evidence type="ECO:0000313" key="4">
    <source>
        <dbReference type="Proteomes" id="UP000323653"/>
    </source>
</evidence>
<feature type="domain" description="DUF3347" evidence="2">
    <location>
        <begin position="53"/>
        <end position="121"/>
    </location>
</feature>
<reference evidence="3 4" key="1">
    <citation type="submission" date="2019-08" db="EMBL/GenBank/DDBJ databases">
        <title>Pedobacter sp. nov., isolated from Han river, South Korea.</title>
        <authorList>
            <person name="Lee D.-H."/>
            <person name="Kim Y.-S."/>
            <person name="Hwang E.-M."/>
            <person name="Le Tran T.C."/>
            <person name="Cha C.-J."/>
        </authorList>
    </citation>
    <scope>NUCLEOTIDE SEQUENCE [LARGE SCALE GENOMIC DNA]</scope>
    <source>
        <strain evidence="3 4">CJ43</strain>
    </source>
</reference>